<dbReference type="EMBL" id="CAJNIZ010038251">
    <property type="protein sequence ID" value="CAE7576645.1"/>
    <property type="molecule type" value="Genomic_DNA"/>
</dbReference>
<evidence type="ECO:0000313" key="2">
    <source>
        <dbReference type="Proteomes" id="UP000649617"/>
    </source>
</evidence>
<accession>A0A812ULL3</accession>
<name>A0A812ULL3_SYMPI</name>
<dbReference type="Proteomes" id="UP000649617">
    <property type="component" value="Unassembled WGS sequence"/>
</dbReference>
<proteinExistence type="predicted"/>
<sequence length="72" mass="7780">MSEADRQAAERQAQELNDQIMMMTPGSSMDGAFGFDSPSLHKNSVSLGAGQDLLSQMQMIDDEVEEEADAEG</sequence>
<feature type="non-terminal residue" evidence="1">
    <location>
        <position position="1"/>
    </location>
</feature>
<protein>
    <submittedName>
        <fullName evidence="1">Uncharacterized protein</fullName>
    </submittedName>
</protein>
<evidence type="ECO:0000313" key="1">
    <source>
        <dbReference type="EMBL" id="CAE7576645.1"/>
    </source>
</evidence>
<keyword evidence="2" id="KW-1185">Reference proteome</keyword>
<comment type="caution">
    <text evidence="1">The sequence shown here is derived from an EMBL/GenBank/DDBJ whole genome shotgun (WGS) entry which is preliminary data.</text>
</comment>
<organism evidence="1 2">
    <name type="scientific">Symbiodinium pilosum</name>
    <name type="common">Dinoflagellate</name>
    <dbReference type="NCBI Taxonomy" id="2952"/>
    <lineage>
        <taxon>Eukaryota</taxon>
        <taxon>Sar</taxon>
        <taxon>Alveolata</taxon>
        <taxon>Dinophyceae</taxon>
        <taxon>Suessiales</taxon>
        <taxon>Symbiodiniaceae</taxon>
        <taxon>Symbiodinium</taxon>
    </lineage>
</organism>
<gene>
    <name evidence="1" type="ORF">SPIL2461_LOCUS15510</name>
</gene>
<reference evidence="1" key="1">
    <citation type="submission" date="2021-02" db="EMBL/GenBank/DDBJ databases">
        <authorList>
            <person name="Dougan E. K."/>
            <person name="Rhodes N."/>
            <person name="Thang M."/>
            <person name="Chan C."/>
        </authorList>
    </citation>
    <scope>NUCLEOTIDE SEQUENCE</scope>
</reference>
<dbReference type="AlphaFoldDB" id="A0A812ULL3"/>